<accession>E1QHS4</accession>
<dbReference type="PANTHER" id="PTHR44591:SF3">
    <property type="entry name" value="RESPONSE REGULATORY DOMAIN-CONTAINING PROTEIN"/>
    <property type="match status" value="1"/>
</dbReference>
<reference evidence="4 5" key="1">
    <citation type="journal article" date="2010" name="Stand. Genomic Sci.">
        <title>Complete genome sequence of Desulfarculus baarsii type strain (2st14).</title>
        <authorList>
            <person name="Sun H."/>
            <person name="Spring S."/>
            <person name="Lapidus A."/>
            <person name="Davenport K."/>
            <person name="Del Rio T.G."/>
            <person name="Tice H."/>
            <person name="Nolan M."/>
            <person name="Copeland A."/>
            <person name="Cheng J.F."/>
            <person name="Lucas S."/>
            <person name="Tapia R."/>
            <person name="Goodwin L."/>
            <person name="Pitluck S."/>
            <person name="Ivanova N."/>
            <person name="Pagani I."/>
            <person name="Mavromatis K."/>
            <person name="Ovchinnikova G."/>
            <person name="Pati A."/>
            <person name="Chen A."/>
            <person name="Palaniappan K."/>
            <person name="Hauser L."/>
            <person name="Chang Y.J."/>
            <person name="Jeffries C.D."/>
            <person name="Detter J.C."/>
            <person name="Han C."/>
            <person name="Rohde M."/>
            <person name="Brambilla E."/>
            <person name="Goker M."/>
            <person name="Woyke T."/>
            <person name="Bristow J."/>
            <person name="Eisen J.A."/>
            <person name="Markowitz V."/>
            <person name="Hugenholtz P."/>
            <person name="Kyrpides N.C."/>
            <person name="Klenk H.P."/>
            <person name="Land M."/>
        </authorList>
    </citation>
    <scope>NUCLEOTIDE SEQUENCE [LARGE SCALE GENOMIC DNA]</scope>
    <source>
        <strain evidence="5">ATCC 33931 / DSM 2075 / LMG 7858 / VKM B-1802 / 2st14</strain>
    </source>
</reference>
<dbReference type="SMART" id="SM00448">
    <property type="entry name" value="REC"/>
    <property type="match status" value="1"/>
</dbReference>
<dbReference type="HOGENOM" id="CLU_000445_69_17_7"/>
<dbReference type="InterPro" id="IPR011006">
    <property type="entry name" value="CheY-like_superfamily"/>
</dbReference>
<dbReference type="STRING" id="644282.Deba_1750"/>
<dbReference type="SUPFAM" id="SSF52172">
    <property type="entry name" value="CheY-like"/>
    <property type="match status" value="1"/>
</dbReference>
<protein>
    <submittedName>
        <fullName evidence="4">Response regulator receiver protein</fullName>
    </submittedName>
</protein>
<evidence type="ECO:0000256" key="1">
    <source>
        <dbReference type="ARBA" id="ARBA00022553"/>
    </source>
</evidence>
<dbReference type="OrthoDB" id="9786548at2"/>
<dbReference type="RefSeq" id="WP_013258569.1">
    <property type="nucleotide sequence ID" value="NC_014365.1"/>
</dbReference>
<name>E1QHS4_DESB2</name>
<dbReference type="Pfam" id="PF00072">
    <property type="entry name" value="Response_reg"/>
    <property type="match status" value="1"/>
</dbReference>
<sequence>MAKILIIDDDPDFTLATKAILTAAGHQVVAAPSGKVGLDMVKDEEPDLIILDIMMDSIFEGFSVTTTLRGTPEYMDYRQIPVLMCSGVKKMTGERFHMPKEADLAKGDDYLDKPFTAEQLLGKVNKLLGK</sequence>
<evidence type="ECO:0000256" key="2">
    <source>
        <dbReference type="PROSITE-ProRule" id="PRU00169"/>
    </source>
</evidence>
<dbReference type="InterPro" id="IPR001789">
    <property type="entry name" value="Sig_transdc_resp-reg_receiver"/>
</dbReference>
<dbReference type="InterPro" id="IPR050595">
    <property type="entry name" value="Bact_response_regulator"/>
</dbReference>
<dbReference type="Proteomes" id="UP000009047">
    <property type="component" value="Chromosome"/>
</dbReference>
<evidence type="ECO:0000313" key="4">
    <source>
        <dbReference type="EMBL" id="ADK85117.1"/>
    </source>
</evidence>
<dbReference type="Gene3D" id="3.40.50.2300">
    <property type="match status" value="1"/>
</dbReference>
<evidence type="ECO:0000313" key="5">
    <source>
        <dbReference type="Proteomes" id="UP000009047"/>
    </source>
</evidence>
<dbReference type="GO" id="GO:0000160">
    <property type="term" value="P:phosphorelay signal transduction system"/>
    <property type="evidence" value="ECO:0007669"/>
    <property type="project" value="InterPro"/>
</dbReference>
<evidence type="ECO:0000259" key="3">
    <source>
        <dbReference type="PROSITE" id="PS50110"/>
    </source>
</evidence>
<organism evidence="4 5">
    <name type="scientific">Desulfarculus baarsii (strain ATCC 33931 / DSM 2075 / LMG 7858 / VKM B-1802 / 2st14)</name>
    <dbReference type="NCBI Taxonomy" id="644282"/>
    <lineage>
        <taxon>Bacteria</taxon>
        <taxon>Pseudomonadati</taxon>
        <taxon>Thermodesulfobacteriota</taxon>
        <taxon>Desulfarculia</taxon>
        <taxon>Desulfarculales</taxon>
        <taxon>Desulfarculaceae</taxon>
        <taxon>Desulfarculus</taxon>
    </lineage>
</organism>
<dbReference type="PANTHER" id="PTHR44591">
    <property type="entry name" value="STRESS RESPONSE REGULATOR PROTEIN 1"/>
    <property type="match status" value="1"/>
</dbReference>
<keyword evidence="1 2" id="KW-0597">Phosphoprotein</keyword>
<dbReference type="KEGG" id="dbr:Deba_1750"/>
<dbReference type="eggNOG" id="COG0745">
    <property type="taxonomic scope" value="Bacteria"/>
</dbReference>
<feature type="modified residue" description="4-aspartylphosphate" evidence="2">
    <location>
        <position position="52"/>
    </location>
</feature>
<dbReference type="PROSITE" id="PS50110">
    <property type="entry name" value="RESPONSE_REGULATORY"/>
    <property type="match status" value="1"/>
</dbReference>
<dbReference type="EMBL" id="CP002085">
    <property type="protein sequence ID" value="ADK85117.1"/>
    <property type="molecule type" value="Genomic_DNA"/>
</dbReference>
<keyword evidence="5" id="KW-1185">Reference proteome</keyword>
<gene>
    <name evidence="4" type="ordered locus">Deba_1750</name>
</gene>
<dbReference type="AlphaFoldDB" id="E1QHS4"/>
<proteinExistence type="predicted"/>
<feature type="domain" description="Response regulatory" evidence="3">
    <location>
        <begin position="3"/>
        <end position="128"/>
    </location>
</feature>